<dbReference type="VEuPathDB" id="AmoebaDB:ACA1_067960"/>
<evidence type="ECO:0000256" key="1">
    <source>
        <dbReference type="ARBA" id="ARBA00004141"/>
    </source>
</evidence>
<gene>
    <name evidence="7" type="ORF">ACA1_067960</name>
</gene>
<comment type="subcellular location">
    <subcellularLocation>
        <location evidence="1">Membrane</location>
        <topology evidence="1">Multi-pass membrane protein</topology>
    </subcellularLocation>
</comment>
<sequence>MDNPPVRRNQTGASARNNHGKRLFEMMLPLQPFTGLLSAVTVRFQAHHDRLDNDRAFPLGVWREVWRGNSSPLKRPVLSRPTALGLMYSPGSLYTILYQFVEHKLGQVLASAVCRRYLEWATLDRADFKHTKEAFEEGDVMSRPGLYAGYLAVKCAVFAAVHVVSHPFSILRTVVLMRGNVPLLEDGVWANLHYASPWAKTGLYMSSLGAHVVAGTAEVCLTDVALRTLRHAYRGFLTRQQAASGATRRRGEQLPGTHVDRLRAKLNYATVVSALQVVASFAVHTLLFPLLTVRMRLEAQGGVDDEPVTALRHLGLVECVRSIWANEGGAGFYRGFGAHVLTFAGNALWIGIIYGLTEAYINLDVDEDD</sequence>
<dbReference type="InterPro" id="IPR018108">
    <property type="entry name" value="MCP_transmembrane"/>
</dbReference>
<dbReference type="KEGG" id="acan:ACA1_067960"/>
<dbReference type="RefSeq" id="XP_004352740.1">
    <property type="nucleotide sequence ID" value="XM_004352688.1"/>
</dbReference>
<protein>
    <submittedName>
        <fullName evidence="7">Carrier superfamily protein</fullName>
    </submittedName>
</protein>
<dbReference type="Gene3D" id="1.50.40.10">
    <property type="entry name" value="Mitochondrial carrier domain"/>
    <property type="match status" value="1"/>
</dbReference>
<evidence type="ECO:0000313" key="8">
    <source>
        <dbReference type="Proteomes" id="UP000011083"/>
    </source>
</evidence>
<dbReference type="OrthoDB" id="2403262at2759"/>
<proteinExistence type="inferred from homology"/>
<accession>L8HDA4</accession>
<dbReference type="AlphaFoldDB" id="L8HDA4"/>
<evidence type="ECO:0000313" key="7">
    <source>
        <dbReference type="EMBL" id="ELR23212.1"/>
    </source>
</evidence>
<keyword evidence="6" id="KW-1133">Transmembrane helix</keyword>
<comment type="similarity">
    <text evidence="5">Belongs to the mitochondrial carrier (TC 2.A.29) family.</text>
</comment>
<dbReference type="Proteomes" id="UP000011083">
    <property type="component" value="Unassembled WGS sequence"/>
</dbReference>
<dbReference type="GO" id="GO:0016020">
    <property type="term" value="C:membrane"/>
    <property type="evidence" value="ECO:0007669"/>
    <property type="project" value="UniProtKB-SubCell"/>
</dbReference>
<name>L8HDA4_ACACF</name>
<evidence type="ECO:0000256" key="4">
    <source>
        <dbReference type="PROSITE-ProRule" id="PRU00282"/>
    </source>
</evidence>
<evidence type="ECO:0000256" key="2">
    <source>
        <dbReference type="ARBA" id="ARBA00022692"/>
    </source>
</evidence>
<keyword evidence="2 4" id="KW-0812">Transmembrane</keyword>
<dbReference type="PROSITE" id="PS50920">
    <property type="entry name" value="SOLCAR"/>
    <property type="match status" value="1"/>
</dbReference>
<reference evidence="7 8" key="1">
    <citation type="journal article" date="2013" name="Genome Biol.">
        <title>Genome of Acanthamoeba castellanii highlights extensive lateral gene transfer and early evolution of tyrosine kinase signaling.</title>
        <authorList>
            <person name="Clarke M."/>
            <person name="Lohan A.J."/>
            <person name="Liu B."/>
            <person name="Lagkouvardos I."/>
            <person name="Roy S."/>
            <person name="Zafar N."/>
            <person name="Bertelli C."/>
            <person name="Schilde C."/>
            <person name="Kianianmomeni A."/>
            <person name="Burglin T.R."/>
            <person name="Frech C."/>
            <person name="Turcotte B."/>
            <person name="Kopec K.O."/>
            <person name="Synnott J.M."/>
            <person name="Choo C."/>
            <person name="Paponov I."/>
            <person name="Finkler A."/>
            <person name="Soon Heng Tan C."/>
            <person name="Hutchins A.P."/>
            <person name="Weinmeier T."/>
            <person name="Rattei T."/>
            <person name="Chu J.S."/>
            <person name="Gimenez G."/>
            <person name="Irimia M."/>
            <person name="Rigden D.J."/>
            <person name="Fitzpatrick D.A."/>
            <person name="Lorenzo-Morales J."/>
            <person name="Bateman A."/>
            <person name="Chiu C.H."/>
            <person name="Tang P."/>
            <person name="Hegemann P."/>
            <person name="Fromm H."/>
            <person name="Raoult D."/>
            <person name="Greub G."/>
            <person name="Miranda-Saavedra D."/>
            <person name="Chen N."/>
            <person name="Nash P."/>
            <person name="Ginger M.L."/>
            <person name="Horn M."/>
            <person name="Schaap P."/>
            <person name="Caler L."/>
            <person name="Loftus B."/>
        </authorList>
    </citation>
    <scope>NUCLEOTIDE SEQUENCE [LARGE SCALE GENOMIC DNA]</scope>
    <source>
        <strain evidence="7 8">Neff</strain>
    </source>
</reference>
<evidence type="ECO:0000256" key="5">
    <source>
        <dbReference type="RuleBase" id="RU000488"/>
    </source>
</evidence>
<evidence type="ECO:0000256" key="6">
    <source>
        <dbReference type="SAM" id="Phobius"/>
    </source>
</evidence>
<feature type="repeat" description="Solcar" evidence="4">
    <location>
        <begin position="267"/>
        <end position="360"/>
    </location>
</feature>
<dbReference type="EMBL" id="KB007857">
    <property type="protein sequence ID" value="ELR23212.1"/>
    <property type="molecule type" value="Genomic_DNA"/>
</dbReference>
<keyword evidence="5" id="KW-0813">Transport</keyword>
<organism evidence="7 8">
    <name type="scientific">Acanthamoeba castellanii (strain ATCC 30010 / Neff)</name>
    <dbReference type="NCBI Taxonomy" id="1257118"/>
    <lineage>
        <taxon>Eukaryota</taxon>
        <taxon>Amoebozoa</taxon>
        <taxon>Discosea</taxon>
        <taxon>Longamoebia</taxon>
        <taxon>Centramoebida</taxon>
        <taxon>Acanthamoebidae</taxon>
        <taxon>Acanthamoeba</taxon>
    </lineage>
</organism>
<dbReference type="GeneID" id="14924186"/>
<keyword evidence="3 4" id="KW-0472">Membrane</keyword>
<keyword evidence="8" id="KW-1185">Reference proteome</keyword>
<evidence type="ECO:0000256" key="3">
    <source>
        <dbReference type="ARBA" id="ARBA00023136"/>
    </source>
</evidence>
<dbReference type="SUPFAM" id="SSF103506">
    <property type="entry name" value="Mitochondrial carrier"/>
    <property type="match status" value="1"/>
</dbReference>
<dbReference type="InterPro" id="IPR023395">
    <property type="entry name" value="MCP_dom_sf"/>
</dbReference>
<feature type="transmembrane region" description="Helical" evidence="6">
    <location>
        <begin position="268"/>
        <end position="291"/>
    </location>
</feature>
<dbReference type="Pfam" id="PF00153">
    <property type="entry name" value="Mito_carr"/>
    <property type="match status" value="1"/>
</dbReference>